<dbReference type="PANTHER" id="PTHR42748:SF7">
    <property type="entry name" value="NMRA LIKE REDOX SENSOR 1-RELATED"/>
    <property type="match status" value="1"/>
</dbReference>
<evidence type="ECO:0000313" key="4">
    <source>
        <dbReference type="EMBL" id="NYH95439.1"/>
    </source>
</evidence>
<evidence type="ECO:0000259" key="3">
    <source>
        <dbReference type="Pfam" id="PF05368"/>
    </source>
</evidence>
<gene>
    <name evidence="4" type="ORF">FHS75_001758</name>
</gene>
<evidence type="ECO:0000313" key="5">
    <source>
        <dbReference type="Proteomes" id="UP000522081"/>
    </source>
</evidence>
<dbReference type="InterPro" id="IPR008030">
    <property type="entry name" value="NmrA-like"/>
</dbReference>
<dbReference type="RefSeq" id="WP_179407289.1">
    <property type="nucleotide sequence ID" value="NZ_BMGF01000002.1"/>
</dbReference>
<accession>A0A7Y9XVP6</accession>
<dbReference type="EMBL" id="JACBZF010000002">
    <property type="protein sequence ID" value="NYH95439.1"/>
    <property type="molecule type" value="Genomic_DNA"/>
</dbReference>
<dbReference type="SUPFAM" id="SSF51735">
    <property type="entry name" value="NAD(P)-binding Rossmann-fold domains"/>
    <property type="match status" value="1"/>
</dbReference>
<dbReference type="Pfam" id="PF05368">
    <property type="entry name" value="NmrA"/>
    <property type="match status" value="1"/>
</dbReference>
<evidence type="ECO:0000256" key="2">
    <source>
        <dbReference type="ARBA" id="ARBA00022857"/>
    </source>
</evidence>
<dbReference type="AlphaFoldDB" id="A0A7Y9XVP6"/>
<dbReference type="Gene3D" id="3.40.50.720">
    <property type="entry name" value="NAD(P)-binding Rossmann-like Domain"/>
    <property type="match status" value="1"/>
</dbReference>
<feature type="domain" description="NmrA-like" evidence="3">
    <location>
        <begin position="2"/>
        <end position="242"/>
    </location>
</feature>
<keyword evidence="2" id="KW-0521">NADP</keyword>
<dbReference type="InterPro" id="IPR036291">
    <property type="entry name" value="NAD(P)-bd_dom_sf"/>
</dbReference>
<sequence length="298" mass="32513">MSRRVLVTAAAGNQGRLVVPKLAKAGFEVRALRATSGKDDEVLALGAFEVMAGNVADRGFLAEAVAGVDTIYHVGPTAHPLEREMGFAMVDAAREAGTGHLIYSSTLYPNATKMIQHKLKGEVEEHLLEANIPFTILQPADYMMPGVFGATFESGVWRQLYDLDRVQAMVALEDVAEVVAKVATEREAHYGATYQLCSPGNFSGNHIAAIVSQVTGRPTGAEIISPDDYFAHFYGMGHGDEFRYAKALIRAVALWYGQYDFAGNANVLTWLLGRSPLTLERFVEREWRTWQEAAGEAG</sequence>
<evidence type="ECO:0000256" key="1">
    <source>
        <dbReference type="ARBA" id="ARBA00006328"/>
    </source>
</evidence>
<name>A0A7Y9XVP6_9SPHN</name>
<dbReference type="Proteomes" id="UP000522081">
    <property type="component" value="Unassembled WGS sequence"/>
</dbReference>
<reference evidence="4 5" key="1">
    <citation type="submission" date="2020-07" db="EMBL/GenBank/DDBJ databases">
        <title>Genomic Encyclopedia of Type Strains, Phase IV (KMG-IV): sequencing the most valuable type-strain genomes for metagenomic binning, comparative biology and taxonomic classification.</title>
        <authorList>
            <person name="Goeker M."/>
        </authorList>
    </citation>
    <scope>NUCLEOTIDE SEQUENCE [LARGE SCALE GENOMIC DNA]</scope>
    <source>
        <strain evidence="4 5">DSM 29043</strain>
    </source>
</reference>
<comment type="caution">
    <text evidence="4">The sequence shown here is derived from an EMBL/GenBank/DDBJ whole genome shotgun (WGS) entry which is preliminary data.</text>
</comment>
<dbReference type="PANTHER" id="PTHR42748">
    <property type="entry name" value="NITROGEN METABOLITE REPRESSION PROTEIN NMRA FAMILY MEMBER"/>
    <property type="match status" value="1"/>
</dbReference>
<keyword evidence="5" id="KW-1185">Reference proteome</keyword>
<dbReference type="InterPro" id="IPR051164">
    <property type="entry name" value="NmrA-like_oxidored"/>
</dbReference>
<organism evidence="4 5">
    <name type="scientific">Novosphingobium marinum</name>
    <dbReference type="NCBI Taxonomy" id="1514948"/>
    <lineage>
        <taxon>Bacteria</taxon>
        <taxon>Pseudomonadati</taxon>
        <taxon>Pseudomonadota</taxon>
        <taxon>Alphaproteobacteria</taxon>
        <taxon>Sphingomonadales</taxon>
        <taxon>Sphingomonadaceae</taxon>
        <taxon>Novosphingobium</taxon>
    </lineage>
</organism>
<comment type="similarity">
    <text evidence="1">Belongs to the NmrA-type oxidoreductase family.</text>
</comment>
<proteinExistence type="inferred from homology"/>
<protein>
    <submittedName>
        <fullName evidence="4">Uncharacterized protein YbjT (DUF2867 family)</fullName>
    </submittedName>
</protein>